<organism evidence="2 3">
    <name type="scientific">Melanomma pulvis-pyrius CBS 109.77</name>
    <dbReference type="NCBI Taxonomy" id="1314802"/>
    <lineage>
        <taxon>Eukaryota</taxon>
        <taxon>Fungi</taxon>
        <taxon>Dikarya</taxon>
        <taxon>Ascomycota</taxon>
        <taxon>Pezizomycotina</taxon>
        <taxon>Dothideomycetes</taxon>
        <taxon>Pleosporomycetidae</taxon>
        <taxon>Pleosporales</taxon>
        <taxon>Melanommataceae</taxon>
        <taxon>Melanomma</taxon>
    </lineage>
</organism>
<evidence type="ECO:0000313" key="3">
    <source>
        <dbReference type="Proteomes" id="UP000799757"/>
    </source>
</evidence>
<feature type="compositionally biased region" description="Basic and acidic residues" evidence="1">
    <location>
        <begin position="84"/>
        <end position="94"/>
    </location>
</feature>
<proteinExistence type="predicted"/>
<gene>
    <name evidence="2" type="ORF">K505DRAFT_398319</name>
</gene>
<reference evidence="2" key="1">
    <citation type="journal article" date="2020" name="Stud. Mycol.">
        <title>101 Dothideomycetes genomes: a test case for predicting lifestyles and emergence of pathogens.</title>
        <authorList>
            <person name="Haridas S."/>
            <person name="Albert R."/>
            <person name="Binder M."/>
            <person name="Bloem J."/>
            <person name="Labutti K."/>
            <person name="Salamov A."/>
            <person name="Andreopoulos B."/>
            <person name="Baker S."/>
            <person name="Barry K."/>
            <person name="Bills G."/>
            <person name="Bluhm B."/>
            <person name="Cannon C."/>
            <person name="Castanera R."/>
            <person name="Culley D."/>
            <person name="Daum C."/>
            <person name="Ezra D."/>
            <person name="Gonzalez J."/>
            <person name="Henrissat B."/>
            <person name="Kuo A."/>
            <person name="Liang C."/>
            <person name="Lipzen A."/>
            <person name="Lutzoni F."/>
            <person name="Magnuson J."/>
            <person name="Mondo S."/>
            <person name="Nolan M."/>
            <person name="Ohm R."/>
            <person name="Pangilinan J."/>
            <person name="Park H.-J."/>
            <person name="Ramirez L."/>
            <person name="Alfaro M."/>
            <person name="Sun H."/>
            <person name="Tritt A."/>
            <person name="Yoshinaga Y."/>
            <person name="Zwiers L.-H."/>
            <person name="Turgeon B."/>
            <person name="Goodwin S."/>
            <person name="Spatafora J."/>
            <person name="Crous P."/>
            <person name="Grigoriev I."/>
        </authorList>
    </citation>
    <scope>NUCLEOTIDE SEQUENCE</scope>
    <source>
        <strain evidence="2">CBS 109.77</strain>
    </source>
</reference>
<evidence type="ECO:0000256" key="1">
    <source>
        <dbReference type="SAM" id="MobiDB-lite"/>
    </source>
</evidence>
<name>A0A6A6WRU2_9PLEO</name>
<dbReference type="EMBL" id="MU002425">
    <property type="protein sequence ID" value="KAF2786673.1"/>
    <property type="molecule type" value="Genomic_DNA"/>
</dbReference>
<feature type="region of interest" description="Disordered" evidence="1">
    <location>
        <begin position="54"/>
        <end position="124"/>
    </location>
</feature>
<feature type="compositionally biased region" description="Low complexity" evidence="1">
    <location>
        <begin position="63"/>
        <end position="76"/>
    </location>
</feature>
<evidence type="ECO:0000313" key="2">
    <source>
        <dbReference type="EMBL" id="KAF2786673.1"/>
    </source>
</evidence>
<dbReference type="Proteomes" id="UP000799757">
    <property type="component" value="Unassembled WGS sequence"/>
</dbReference>
<sequence>MKVTNVRAGVAILLVKSAQNVSANYLQIQKDAPFTPPRLCPVIQNQSMLSIPTLRSNRRSFNPQTQQQTRPLTRPLVQQSASLRFREDDSEQHPSNKKPRLQDPHAPSVDNMTGGQGQGGGLIDERTFREVEKLLREWTSVFDQPV</sequence>
<protein>
    <submittedName>
        <fullName evidence="2">Uncharacterized protein</fullName>
    </submittedName>
</protein>
<accession>A0A6A6WRU2</accession>
<dbReference type="AlphaFoldDB" id="A0A6A6WRU2"/>
<keyword evidence="3" id="KW-1185">Reference proteome</keyword>